<name>F9XRD9_ZYMTI</name>
<evidence type="ECO:0000256" key="1">
    <source>
        <dbReference type="SAM" id="MobiDB-lite"/>
    </source>
</evidence>
<dbReference type="Proteomes" id="UP000008062">
    <property type="component" value="Chromosome 17"/>
</dbReference>
<dbReference type="GeneID" id="13399863"/>
<dbReference type="InterPro" id="IPR054722">
    <property type="entry name" value="PolX-like_BBD"/>
</dbReference>
<accession>F9XRD9</accession>
<dbReference type="Pfam" id="PF22936">
    <property type="entry name" value="Pol_BBD"/>
    <property type="match status" value="1"/>
</dbReference>
<proteinExistence type="predicted"/>
<evidence type="ECO:0000313" key="4">
    <source>
        <dbReference type="Proteomes" id="UP000008062"/>
    </source>
</evidence>
<protein>
    <recommendedName>
        <fullName evidence="2">Retrovirus-related Pol polyprotein from transposon TNT 1-94-like beta-barrel domain-containing protein</fullName>
    </recommendedName>
</protein>
<evidence type="ECO:0000259" key="2">
    <source>
        <dbReference type="Pfam" id="PF22936"/>
    </source>
</evidence>
<keyword evidence="4" id="KW-1185">Reference proteome</keyword>
<dbReference type="KEGG" id="ztr:MYCGRDRAFT_97791"/>
<feature type="domain" description="Retrovirus-related Pol polyprotein from transposon TNT 1-94-like beta-barrel" evidence="2">
    <location>
        <begin position="67"/>
        <end position="144"/>
    </location>
</feature>
<gene>
    <name evidence="3" type="ORF">MYCGRDRAFT_97791</name>
</gene>
<dbReference type="HOGENOM" id="CLU_1533780_0_0_1"/>
<organism evidence="3 4">
    <name type="scientific">Zymoseptoria tritici (strain CBS 115943 / IPO323)</name>
    <name type="common">Speckled leaf blotch fungus</name>
    <name type="synonym">Septoria tritici</name>
    <dbReference type="NCBI Taxonomy" id="336722"/>
    <lineage>
        <taxon>Eukaryota</taxon>
        <taxon>Fungi</taxon>
        <taxon>Dikarya</taxon>
        <taxon>Ascomycota</taxon>
        <taxon>Pezizomycotina</taxon>
        <taxon>Dothideomycetes</taxon>
        <taxon>Dothideomycetidae</taxon>
        <taxon>Mycosphaerellales</taxon>
        <taxon>Mycosphaerellaceae</taxon>
        <taxon>Zymoseptoria</taxon>
    </lineage>
</organism>
<dbReference type="RefSeq" id="XP_003847209.1">
    <property type="nucleotide sequence ID" value="XM_003847161.1"/>
</dbReference>
<dbReference type="EMBL" id="CM001212">
    <property type="protein sequence ID" value="EGP82185.1"/>
    <property type="molecule type" value="Genomic_DNA"/>
</dbReference>
<sequence>MKVKPTKTPSDDPDAYEDRLKLCAWQEKEDPKKETAHYVVSQIQNPELSDSDDDDKAPSQSTPCDKYILDSGTTTHIINNMDTMTNTKRFHVPTSIGKGTVYTTHIGTVQIDLAHTGPTTLSDTLLIPDIVANLVSMEAVRSKGVHCDPRAYPDIVAAPTLPLIERCAIPLWSLP</sequence>
<evidence type="ECO:0000313" key="3">
    <source>
        <dbReference type="EMBL" id="EGP82185.1"/>
    </source>
</evidence>
<dbReference type="VEuPathDB" id="FungiDB:ZTRI_17.18"/>
<reference evidence="3 4" key="1">
    <citation type="journal article" date="2011" name="PLoS Genet.">
        <title>Finished genome of the fungal wheat pathogen Mycosphaerella graminicola reveals dispensome structure, chromosome plasticity, and stealth pathogenesis.</title>
        <authorList>
            <person name="Goodwin S.B."/>
            <person name="Ben M'barek S."/>
            <person name="Dhillon B."/>
            <person name="Wittenberg A.H.J."/>
            <person name="Crane C.F."/>
            <person name="Hane J.K."/>
            <person name="Foster A.J."/>
            <person name="Van der Lee T.A.J."/>
            <person name="Grimwood J."/>
            <person name="Aerts A."/>
            <person name="Antoniw J."/>
            <person name="Bailey A."/>
            <person name="Bluhm B."/>
            <person name="Bowler J."/>
            <person name="Bristow J."/>
            <person name="van der Burgt A."/>
            <person name="Canto-Canche B."/>
            <person name="Churchill A.C.L."/>
            <person name="Conde-Ferraez L."/>
            <person name="Cools H.J."/>
            <person name="Coutinho P.M."/>
            <person name="Csukai M."/>
            <person name="Dehal P."/>
            <person name="De Wit P."/>
            <person name="Donzelli B."/>
            <person name="van de Geest H.C."/>
            <person name="van Ham R.C.H.J."/>
            <person name="Hammond-Kosack K.E."/>
            <person name="Henrissat B."/>
            <person name="Kilian A."/>
            <person name="Kobayashi A.K."/>
            <person name="Koopmann E."/>
            <person name="Kourmpetis Y."/>
            <person name="Kuzniar A."/>
            <person name="Lindquist E."/>
            <person name="Lombard V."/>
            <person name="Maliepaard C."/>
            <person name="Martins N."/>
            <person name="Mehrabi R."/>
            <person name="Nap J.P.H."/>
            <person name="Ponomarenko A."/>
            <person name="Rudd J.J."/>
            <person name="Salamov A."/>
            <person name="Schmutz J."/>
            <person name="Schouten H.J."/>
            <person name="Shapiro H."/>
            <person name="Stergiopoulos I."/>
            <person name="Torriani S.F.F."/>
            <person name="Tu H."/>
            <person name="de Vries R.P."/>
            <person name="Waalwijk C."/>
            <person name="Ware S.B."/>
            <person name="Wiebenga A."/>
            <person name="Zwiers L.-H."/>
            <person name="Oliver R.P."/>
            <person name="Grigoriev I.V."/>
            <person name="Kema G.H.J."/>
        </authorList>
    </citation>
    <scope>NUCLEOTIDE SEQUENCE [LARGE SCALE GENOMIC DNA]</scope>
    <source>
        <strain evidence="4">CBS 115943 / IPO323</strain>
    </source>
</reference>
<feature type="region of interest" description="Disordered" evidence="1">
    <location>
        <begin position="28"/>
        <end position="64"/>
    </location>
</feature>
<dbReference type="OrthoDB" id="8066415at2759"/>
<dbReference type="InParanoid" id="F9XRD9"/>
<dbReference type="AlphaFoldDB" id="F9XRD9"/>